<comment type="subcellular location">
    <subcellularLocation>
        <location evidence="1">Membrane</location>
        <topology evidence="1">Multi-pass membrane protein</topology>
    </subcellularLocation>
</comment>
<dbReference type="KEGG" id="pdl:Pyrde_1542"/>
<name>A0A0N7JD97_9CREN</name>
<feature type="transmembrane region" description="Helical" evidence="5">
    <location>
        <begin position="192"/>
        <end position="210"/>
    </location>
</feature>
<dbReference type="EMBL" id="NCQP01000002">
    <property type="protein sequence ID" value="OWJ55170.1"/>
    <property type="molecule type" value="Genomic_DNA"/>
</dbReference>
<dbReference type="Gene3D" id="1.20.144.10">
    <property type="entry name" value="Phosphatidic acid phosphatase type 2/haloperoxidase"/>
    <property type="match status" value="1"/>
</dbReference>
<evidence type="ECO:0000256" key="2">
    <source>
        <dbReference type="ARBA" id="ARBA00022692"/>
    </source>
</evidence>
<sequence length="258" mass="28374">MDRGVAGATCAYRQRSSKVLRLLLDMMPFLAAYAGYELARGVALALRGVIVYEPLLRLETTLFGKPLALLLSMHRSILLDVITGIIYAFHPLYFLAFAAYTAVKNRHLFRCLTTSFVLASIAAIPVYALWPTAPPWIAIPGVSRPPNLLVELAELVLGSRIDPNPFAAMPSMHVCIAVIFAYYHWRLRGKKLIGILWVGLMALSTLYTANHYLADVLAGVLLGLVASIAGWRLAGSRLGGSCYGEYEPERRAVKQVKV</sequence>
<keyword evidence="3 5" id="KW-1133">Transmembrane helix</keyword>
<evidence type="ECO:0000256" key="1">
    <source>
        <dbReference type="ARBA" id="ARBA00004141"/>
    </source>
</evidence>
<feature type="domain" description="Inositolphosphotransferase Aur1/Ipt1" evidence="6">
    <location>
        <begin position="55"/>
        <end position="227"/>
    </location>
</feature>
<evidence type="ECO:0000256" key="4">
    <source>
        <dbReference type="ARBA" id="ARBA00023136"/>
    </source>
</evidence>
<dbReference type="GeneID" id="26099882"/>
<dbReference type="Proteomes" id="UP000058613">
    <property type="component" value="Chromosome"/>
</dbReference>
<feature type="transmembrane region" description="Helical" evidence="5">
    <location>
        <begin position="216"/>
        <end position="234"/>
    </location>
</feature>
<dbReference type="Proteomes" id="UP000196694">
    <property type="component" value="Unassembled WGS sequence"/>
</dbReference>
<gene>
    <name evidence="8" type="ORF">Pdsh_05720</name>
    <name evidence="7" type="ORF">Pyrde_1542</name>
</gene>
<dbReference type="Pfam" id="PF14378">
    <property type="entry name" value="PAP2_3"/>
    <property type="match status" value="1"/>
</dbReference>
<proteinExistence type="predicted"/>
<dbReference type="InterPro" id="IPR026841">
    <property type="entry name" value="Aur1/Ipt1"/>
</dbReference>
<evidence type="ECO:0000256" key="5">
    <source>
        <dbReference type="SAM" id="Phobius"/>
    </source>
</evidence>
<accession>A0A0N7JD97</accession>
<dbReference type="STRING" id="1273541.Pyrde_1542"/>
<feature type="transmembrane region" description="Helical" evidence="5">
    <location>
        <begin position="108"/>
        <end position="130"/>
    </location>
</feature>
<dbReference type="PANTHER" id="PTHR31310">
    <property type="match status" value="1"/>
</dbReference>
<dbReference type="AlphaFoldDB" id="A0A0N7JD97"/>
<evidence type="ECO:0000313" key="9">
    <source>
        <dbReference type="Proteomes" id="UP000058613"/>
    </source>
</evidence>
<reference evidence="7 9" key="1">
    <citation type="submission" date="2015-10" db="EMBL/GenBank/DDBJ databases">
        <title>Complete genome sequence of hyperthermophilic archaeon Pyrodictium delaneyi Su06.</title>
        <authorList>
            <person name="Jung J.-H."/>
            <person name="Lin J."/>
            <person name="Holden J.F."/>
            <person name="Park C.-S."/>
        </authorList>
    </citation>
    <scope>NUCLEOTIDE SEQUENCE [LARGE SCALE GENOMIC DNA]</scope>
    <source>
        <strain evidence="7 9">Su06</strain>
    </source>
</reference>
<protein>
    <submittedName>
        <fullName evidence="8">Inositol phosphorylceramide synthase</fullName>
    </submittedName>
</protein>
<organism evidence="7 9">
    <name type="scientific">Pyrodictium delaneyi</name>
    <dbReference type="NCBI Taxonomy" id="1273541"/>
    <lineage>
        <taxon>Archaea</taxon>
        <taxon>Thermoproteota</taxon>
        <taxon>Thermoprotei</taxon>
        <taxon>Desulfurococcales</taxon>
        <taxon>Pyrodictiaceae</taxon>
        <taxon>Pyrodictium</taxon>
    </lineage>
</organism>
<dbReference type="CDD" id="cd03386">
    <property type="entry name" value="PAP2_Aur1_like"/>
    <property type="match status" value="1"/>
</dbReference>
<dbReference type="GO" id="GO:0016020">
    <property type="term" value="C:membrane"/>
    <property type="evidence" value="ECO:0007669"/>
    <property type="project" value="UniProtKB-SubCell"/>
</dbReference>
<evidence type="ECO:0000256" key="3">
    <source>
        <dbReference type="ARBA" id="ARBA00022989"/>
    </source>
</evidence>
<dbReference type="SUPFAM" id="SSF48317">
    <property type="entry name" value="Acid phosphatase/Vanadium-dependent haloperoxidase"/>
    <property type="match status" value="1"/>
</dbReference>
<dbReference type="EMBL" id="CP013011">
    <property type="protein sequence ID" value="ALL01585.1"/>
    <property type="molecule type" value="Genomic_DNA"/>
</dbReference>
<feature type="transmembrane region" description="Helical" evidence="5">
    <location>
        <begin position="19"/>
        <end position="36"/>
    </location>
</feature>
<dbReference type="InterPro" id="IPR036938">
    <property type="entry name" value="PAP2/HPO_sf"/>
</dbReference>
<dbReference type="OrthoDB" id="15517at2157"/>
<reference evidence="8 10" key="2">
    <citation type="submission" date="2017-05" db="EMBL/GenBank/DDBJ databases">
        <title>The draft genome of the hyperthermophilic archaeon 'Pyrodictium delaneyi strain Hulk', an iron and nitrate reducer, reveals the capacity for sulfate reduction.</title>
        <authorList>
            <person name="Demey L.M."/>
            <person name="Miller C."/>
            <person name="Manzella M."/>
            <person name="Reguera G."/>
            <person name="Kashefi K."/>
        </authorList>
    </citation>
    <scope>NUCLEOTIDE SEQUENCE [LARGE SCALE GENOMIC DNA]</scope>
    <source>
        <strain evidence="8 10">Hulk</strain>
    </source>
</reference>
<evidence type="ECO:0000313" key="8">
    <source>
        <dbReference type="EMBL" id="OWJ55170.1"/>
    </source>
</evidence>
<evidence type="ECO:0000259" key="6">
    <source>
        <dbReference type="Pfam" id="PF14378"/>
    </source>
</evidence>
<feature type="transmembrane region" description="Helical" evidence="5">
    <location>
        <begin position="166"/>
        <end position="185"/>
    </location>
</feature>
<evidence type="ECO:0000313" key="7">
    <source>
        <dbReference type="EMBL" id="ALL01585.1"/>
    </source>
</evidence>
<keyword evidence="4 5" id="KW-0472">Membrane</keyword>
<feature type="transmembrane region" description="Helical" evidence="5">
    <location>
        <begin position="77"/>
        <end position="96"/>
    </location>
</feature>
<dbReference type="PANTHER" id="PTHR31310:SF7">
    <property type="entry name" value="PA-PHOSPHATASE RELATED-FAMILY PROTEIN DDB_G0268928"/>
    <property type="match status" value="1"/>
</dbReference>
<dbReference type="InterPro" id="IPR052185">
    <property type="entry name" value="IPC_Synthase-Related"/>
</dbReference>
<evidence type="ECO:0000313" key="10">
    <source>
        <dbReference type="Proteomes" id="UP000196694"/>
    </source>
</evidence>
<keyword evidence="10" id="KW-1185">Reference proteome</keyword>
<keyword evidence="2 5" id="KW-0812">Transmembrane</keyword>
<dbReference type="RefSeq" id="WP_055409672.1">
    <property type="nucleotide sequence ID" value="NZ_CP013011.1"/>
</dbReference>